<feature type="region of interest" description="Disordered" evidence="1">
    <location>
        <begin position="132"/>
        <end position="190"/>
    </location>
</feature>
<reference evidence="3" key="1">
    <citation type="submission" date="2022-11" db="UniProtKB">
        <authorList>
            <consortium name="WormBaseParasite"/>
        </authorList>
    </citation>
    <scope>IDENTIFICATION</scope>
</reference>
<dbReference type="Proteomes" id="UP000887572">
    <property type="component" value="Unplaced"/>
</dbReference>
<dbReference type="WBParaSite" id="Gr19_v10_g14313.t1">
    <property type="protein sequence ID" value="Gr19_v10_g14313.t1"/>
    <property type="gene ID" value="Gr19_v10_g14313"/>
</dbReference>
<feature type="compositionally biased region" description="Gly residues" evidence="1">
    <location>
        <begin position="181"/>
        <end position="190"/>
    </location>
</feature>
<feature type="compositionally biased region" description="Polar residues" evidence="1">
    <location>
        <begin position="156"/>
        <end position="171"/>
    </location>
</feature>
<evidence type="ECO:0000313" key="2">
    <source>
        <dbReference type="Proteomes" id="UP000887572"/>
    </source>
</evidence>
<organism evidence="2 3">
    <name type="scientific">Globodera rostochiensis</name>
    <name type="common">Golden nematode worm</name>
    <name type="synonym">Heterodera rostochiensis</name>
    <dbReference type="NCBI Taxonomy" id="31243"/>
    <lineage>
        <taxon>Eukaryota</taxon>
        <taxon>Metazoa</taxon>
        <taxon>Ecdysozoa</taxon>
        <taxon>Nematoda</taxon>
        <taxon>Chromadorea</taxon>
        <taxon>Rhabditida</taxon>
        <taxon>Tylenchina</taxon>
        <taxon>Tylenchomorpha</taxon>
        <taxon>Tylenchoidea</taxon>
        <taxon>Heteroderidae</taxon>
        <taxon>Heteroderinae</taxon>
        <taxon>Globodera</taxon>
    </lineage>
</organism>
<protein>
    <submittedName>
        <fullName evidence="3">Uncharacterized protein</fullName>
    </submittedName>
</protein>
<dbReference type="AlphaFoldDB" id="A0A914H8V6"/>
<keyword evidence="2" id="KW-1185">Reference proteome</keyword>
<accession>A0A914H8V6</accession>
<sequence>MFSEHLWPTFANDPEEEQHFKEIRDRIGKIENSVAWLQEGQLRCVSVEHFSLLREKIDVLERKQKADQVEHQKLHQQTTDEKLQSGKIREFHLKISGNGRIPPRIRAIYIEESDPPSSGPIAPQKRWCLNKTPQLPSAHKSQFEARVKGIPPPPQSNFQGHQPPCSTGQHQQVDEDATLEGDGGGRTNRR</sequence>
<evidence type="ECO:0000313" key="3">
    <source>
        <dbReference type="WBParaSite" id="Gr19_v10_g14313.t1"/>
    </source>
</evidence>
<name>A0A914H8V6_GLORO</name>
<proteinExistence type="predicted"/>
<evidence type="ECO:0000256" key="1">
    <source>
        <dbReference type="SAM" id="MobiDB-lite"/>
    </source>
</evidence>